<comment type="caution">
    <text evidence="3">The sequence shown here is derived from an EMBL/GenBank/DDBJ whole genome shotgun (WGS) entry which is preliminary data.</text>
</comment>
<dbReference type="PANTHER" id="PTHR43194">
    <property type="entry name" value="HYDROLASE ALPHA/BETA FOLD FAMILY"/>
    <property type="match status" value="1"/>
</dbReference>
<dbReference type="Pfam" id="PF12697">
    <property type="entry name" value="Abhydrolase_6"/>
    <property type="match status" value="1"/>
</dbReference>
<dbReference type="EMBL" id="SIHO01000004">
    <property type="protein sequence ID" value="TFU00377.1"/>
    <property type="molecule type" value="Genomic_DNA"/>
</dbReference>
<keyword evidence="3" id="KW-0378">Hydrolase</keyword>
<reference evidence="3 4" key="1">
    <citation type="submission" date="2019-02" db="EMBL/GenBank/DDBJ databases">
        <title>Polymorphobacter sp. isolated from the lake at the Tibet of China.</title>
        <authorList>
            <person name="Li A."/>
        </authorList>
    </citation>
    <scope>NUCLEOTIDE SEQUENCE [LARGE SCALE GENOMIC DNA]</scope>
    <source>
        <strain evidence="3 4">DJ1R-1</strain>
    </source>
</reference>
<proteinExistence type="predicted"/>
<feature type="region of interest" description="Disordered" evidence="1">
    <location>
        <begin position="1"/>
        <end position="24"/>
    </location>
</feature>
<evidence type="ECO:0000259" key="2">
    <source>
        <dbReference type="Pfam" id="PF12697"/>
    </source>
</evidence>
<organism evidence="3 4">
    <name type="scientific">Glacieibacterium arshaanense</name>
    <dbReference type="NCBI Taxonomy" id="2511025"/>
    <lineage>
        <taxon>Bacteria</taxon>
        <taxon>Pseudomonadati</taxon>
        <taxon>Pseudomonadota</taxon>
        <taxon>Alphaproteobacteria</taxon>
        <taxon>Sphingomonadales</taxon>
        <taxon>Sphingosinicellaceae</taxon>
        <taxon>Glacieibacterium</taxon>
    </lineage>
</organism>
<protein>
    <submittedName>
        <fullName evidence="3">Alpha/beta hydrolase</fullName>
    </submittedName>
</protein>
<name>A0A4Y9EJK6_9SPHN</name>
<feature type="domain" description="AB hydrolase-1" evidence="2">
    <location>
        <begin position="32"/>
        <end position="262"/>
    </location>
</feature>
<accession>A0A4Y9EJK6</accession>
<dbReference type="InterPro" id="IPR000073">
    <property type="entry name" value="AB_hydrolase_1"/>
</dbReference>
<keyword evidence="4" id="KW-1185">Reference proteome</keyword>
<dbReference type="Proteomes" id="UP000297737">
    <property type="component" value="Unassembled WGS sequence"/>
</dbReference>
<dbReference type="AlphaFoldDB" id="A0A4Y9EJK6"/>
<evidence type="ECO:0000313" key="4">
    <source>
        <dbReference type="Proteomes" id="UP000297737"/>
    </source>
</evidence>
<evidence type="ECO:0000256" key="1">
    <source>
        <dbReference type="SAM" id="MobiDB-lite"/>
    </source>
</evidence>
<dbReference type="OrthoDB" id="9814966at2"/>
<dbReference type="SUPFAM" id="SSF53474">
    <property type="entry name" value="alpha/beta-Hydrolases"/>
    <property type="match status" value="1"/>
</dbReference>
<dbReference type="InterPro" id="IPR050228">
    <property type="entry name" value="Carboxylesterase_BioH"/>
</dbReference>
<sequence length="280" mass="29664">MSDTPAVTGGPEAPAAAGRPDAPAAAGRPPLYFIHGMWSTPAVWAGLRERFEVAGYNTHAACLPYHDRDPSLPPVAELGKLGVQDYVDFLVADIARLPQTPIIIGHSLGGFLAQAVAARIQPPALVLLSPAPSAKTGVLAINSLRSMWGVIRHWGWWKSPTLLDDAGARFGVYNGVPAEVADAEIKALVWDSGRVLFELSLPGVAKAPAATIDFGRLTMPVLIIVGAQDQITTAAVARATARAIGSNVDYHELPDTGHWLFYGAAMTKVGDLIAGWLKQR</sequence>
<gene>
    <name evidence="3" type="ORF">EUV02_15110</name>
</gene>
<dbReference type="PANTHER" id="PTHR43194:SF2">
    <property type="entry name" value="PEROXISOMAL MEMBRANE PROTEIN LPX1"/>
    <property type="match status" value="1"/>
</dbReference>
<dbReference type="GO" id="GO:0016787">
    <property type="term" value="F:hydrolase activity"/>
    <property type="evidence" value="ECO:0007669"/>
    <property type="project" value="UniProtKB-KW"/>
</dbReference>
<dbReference type="InterPro" id="IPR029058">
    <property type="entry name" value="AB_hydrolase_fold"/>
</dbReference>
<evidence type="ECO:0000313" key="3">
    <source>
        <dbReference type="EMBL" id="TFU00377.1"/>
    </source>
</evidence>
<dbReference type="RefSeq" id="WP_135247145.1">
    <property type="nucleotide sequence ID" value="NZ_SIHO01000004.1"/>
</dbReference>
<dbReference type="Gene3D" id="3.40.50.1820">
    <property type="entry name" value="alpha/beta hydrolase"/>
    <property type="match status" value="1"/>
</dbReference>